<dbReference type="STRING" id="1034346.GCA_000313565_01268"/>
<accession>A0A318KTS0</accession>
<organism evidence="4 5">
    <name type="scientific">Dielma fastidiosa</name>
    <dbReference type="NCBI Taxonomy" id="1034346"/>
    <lineage>
        <taxon>Bacteria</taxon>
        <taxon>Bacillati</taxon>
        <taxon>Bacillota</taxon>
        <taxon>Erysipelotrichia</taxon>
        <taxon>Erysipelotrichales</taxon>
        <taxon>Erysipelotrichaceae</taxon>
        <taxon>Dielma</taxon>
    </lineage>
</organism>
<reference evidence="4 5" key="1">
    <citation type="submission" date="2018-05" db="EMBL/GenBank/DDBJ databases">
        <title>Genomic Encyclopedia of Type Strains, Phase IV (KMG-IV): sequencing the most valuable type-strain genomes for metagenomic binning, comparative biology and taxonomic classification.</title>
        <authorList>
            <person name="Goeker M."/>
        </authorList>
    </citation>
    <scope>NUCLEOTIDE SEQUENCE [LARGE SCALE GENOMIC DNA]</scope>
    <source>
        <strain evidence="4 5">JC118</strain>
    </source>
</reference>
<dbReference type="Gene3D" id="3.30.110.60">
    <property type="entry name" value="YhbY-like"/>
    <property type="match status" value="1"/>
</dbReference>
<name>A0A318KTS0_9FIRM</name>
<gene>
    <name evidence="4" type="ORF">DES51_106214</name>
</gene>
<keyword evidence="1 2" id="KW-0694">RNA-binding</keyword>
<dbReference type="GO" id="GO:0003723">
    <property type="term" value="F:RNA binding"/>
    <property type="evidence" value="ECO:0007669"/>
    <property type="project" value="UniProtKB-UniRule"/>
</dbReference>
<protein>
    <submittedName>
        <fullName evidence="4">RNA-binding protein</fullName>
    </submittedName>
</protein>
<evidence type="ECO:0000313" key="4">
    <source>
        <dbReference type="EMBL" id="PXX79095.1"/>
    </source>
</evidence>
<dbReference type="InterPro" id="IPR051925">
    <property type="entry name" value="RNA-binding_domain"/>
</dbReference>
<evidence type="ECO:0000313" key="5">
    <source>
        <dbReference type="Proteomes" id="UP000247612"/>
    </source>
</evidence>
<dbReference type="OrthoDB" id="9797519at2"/>
<sequence>MLSKSDKTKLRGMGQKLRPLFQIGKDGITENLCATLSDSLEAHELVKLNALKTCPVGIQEAALDLSAATNSEIVQIIGKTVILYRRSKKNKCEL</sequence>
<dbReference type="Proteomes" id="UP000247612">
    <property type="component" value="Unassembled WGS sequence"/>
</dbReference>
<keyword evidence="5" id="KW-1185">Reference proteome</keyword>
<proteinExistence type="predicted"/>
<dbReference type="RefSeq" id="WP_022937583.1">
    <property type="nucleotide sequence ID" value="NZ_CABKRQ010000003.1"/>
</dbReference>
<dbReference type="PROSITE" id="PS51295">
    <property type="entry name" value="CRM"/>
    <property type="match status" value="1"/>
</dbReference>
<dbReference type="InterPro" id="IPR001890">
    <property type="entry name" value="RNA-binding_CRM"/>
</dbReference>
<dbReference type="AlphaFoldDB" id="A0A318KTS0"/>
<dbReference type="InterPro" id="IPR035920">
    <property type="entry name" value="YhbY-like_sf"/>
</dbReference>
<evidence type="ECO:0000259" key="3">
    <source>
        <dbReference type="PROSITE" id="PS51295"/>
    </source>
</evidence>
<dbReference type="SMART" id="SM01103">
    <property type="entry name" value="CRS1_YhbY"/>
    <property type="match status" value="1"/>
</dbReference>
<dbReference type="PANTHER" id="PTHR40065:SF3">
    <property type="entry name" value="RNA-BINDING PROTEIN YHBY"/>
    <property type="match status" value="1"/>
</dbReference>
<dbReference type="EMBL" id="QJKH01000006">
    <property type="protein sequence ID" value="PXX79095.1"/>
    <property type="molecule type" value="Genomic_DNA"/>
</dbReference>
<evidence type="ECO:0000256" key="1">
    <source>
        <dbReference type="ARBA" id="ARBA00022884"/>
    </source>
</evidence>
<dbReference type="SUPFAM" id="SSF75471">
    <property type="entry name" value="YhbY-like"/>
    <property type="match status" value="1"/>
</dbReference>
<comment type="caution">
    <text evidence="4">The sequence shown here is derived from an EMBL/GenBank/DDBJ whole genome shotgun (WGS) entry which is preliminary data.</text>
</comment>
<evidence type="ECO:0000256" key="2">
    <source>
        <dbReference type="PROSITE-ProRule" id="PRU00626"/>
    </source>
</evidence>
<dbReference type="PANTHER" id="PTHR40065">
    <property type="entry name" value="RNA-BINDING PROTEIN YHBY"/>
    <property type="match status" value="1"/>
</dbReference>
<feature type="domain" description="CRM" evidence="3">
    <location>
        <begin position="1"/>
        <end position="94"/>
    </location>
</feature>
<dbReference type="Pfam" id="PF01985">
    <property type="entry name" value="CRS1_YhbY"/>
    <property type="match status" value="1"/>
</dbReference>